<dbReference type="SMART" id="SM01121">
    <property type="entry name" value="Dak1_2"/>
    <property type="match status" value="1"/>
</dbReference>
<evidence type="ECO:0000313" key="4">
    <source>
        <dbReference type="Proteomes" id="UP001597520"/>
    </source>
</evidence>
<gene>
    <name evidence="3" type="ORF">ACFSUB_05150</name>
</gene>
<dbReference type="InterPro" id="IPR004007">
    <property type="entry name" value="DhaL_dom"/>
</dbReference>
<dbReference type="Pfam" id="PF13684">
    <property type="entry name" value="FakA-like_C"/>
    <property type="match status" value="1"/>
</dbReference>
<dbReference type="RefSeq" id="WP_380712117.1">
    <property type="nucleotide sequence ID" value="NZ_JBHUML010000002.1"/>
</dbReference>
<dbReference type="SMART" id="SM01120">
    <property type="entry name" value="Dak2"/>
    <property type="match status" value="1"/>
</dbReference>
<comment type="caution">
    <text evidence="3">The sequence shown here is derived from an EMBL/GenBank/DDBJ whole genome shotgun (WGS) entry which is preliminary data.</text>
</comment>
<dbReference type="InterPro" id="IPR019986">
    <property type="entry name" value="YloV-like"/>
</dbReference>
<accession>A0ABW5SYS7</accession>
<dbReference type="PANTHER" id="PTHR33434">
    <property type="entry name" value="DEGV DOMAIN-CONTAINING PROTEIN DR_1986-RELATED"/>
    <property type="match status" value="1"/>
</dbReference>
<reference evidence="4" key="1">
    <citation type="journal article" date="2019" name="Int. J. Syst. Evol. Microbiol.">
        <title>The Global Catalogue of Microorganisms (GCM) 10K type strain sequencing project: providing services to taxonomists for standard genome sequencing and annotation.</title>
        <authorList>
            <consortium name="The Broad Institute Genomics Platform"/>
            <consortium name="The Broad Institute Genome Sequencing Center for Infectious Disease"/>
            <person name="Wu L."/>
            <person name="Ma J."/>
        </authorList>
    </citation>
    <scope>NUCLEOTIDE SEQUENCE [LARGE SCALE GENOMIC DNA]</scope>
    <source>
        <strain evidence="4">KCTC 33792</strain>
    </source>
</reference>
<dbReference type="InterPro" id="IPR050270">
    <property type="entry name" value="DegV_domain_contain"/>
</dbReference>
<evidence type="ECO:0000259" key="2">
    <source>
        <dbReference type="PROSITE" id="PS51480"/>
    </source>
</evidence>
<feature type="region of interest" description="Disordered" evidence="1">
    <location>
        <begin position="319"/>
        <end position="342"/>
    </location>
</feature>
<dbReference type="Gene3D" id="1.25.40.340">
    <property type="match status" value="1"/>
</dbReference>
<evidence type="ECO:0000256" key="1">
    <source>
        <dbReference type="SAM" id="MobiDB-lite"/>
    </source>
</evidence>
<proteinExistence type="predicted"/>
<sequence>MTDRKVNGEQLASMFREGAAVLGANVKKVDALNVFPVPDGDTGTNMNLTITSGVREVDQKEKHHAGNVAKTFSKGLLMGARGNSGVILSQLFRGFSKSVEKKETLTVEDLKKALQEGVDTAYKAVMKPVEGTILTVAKDAADTEPAHNSGSPAGWMEAVCQNAEVSLEKTPELLPVLKEVGVVDSGGQGLVYIYQGMMQSLSGITSQHDTANNPPMDELVKVEHHQNAQSHLSSEEIEYGYCTELMVKLNKENEAGQSFNENAFKQEMTRWGDSLLVVSDDDLIKVHIHAEYPGEVLSKAQRYGSLLHVKIDNMREQYEELHGGREEENPEPEEADAPAGAPPAPFGFVTIAAGEGVQALFRGLGAQEVVAGGQTMNPSTEDILNAVTKVEAETIFILPNNGNIVMSAEQAAEVSGKHVRVIPAKTIPQGLSAMFAFSEDASPEDNETAMKQALSEVTSGQVTYAVRETKMGGLHINKGDYMGIVEKDIATAGPDLETVTINLLQELLNKETEIVTLIRGEGGTEAVEEAVSSFVDETYPDVELEIHDGGQPLYSYIIAVE</sequence>
<evidence type="ECO:0000313" key="3">
    <source>
        <dbReference type="EMBL" id="MFD2704846.1"/>
    </source>
</evidence>
<keyword evidence="4" id="KW-1185">Reference proteome</keyword>
<dbReference type="InterPro" id="IPR036117">
    <property type="entry name" value="DhaL_dom_sf"/>
</dbReference>
<name>A0ABW5SYS7_9BACI</name>
<dbReference type="PROSITE" id="PS51480">
    <property type="entry name" value="DHAL"/>
    <property type="match status" value="1"/>
</dbReference>
<dbReference type="Pfam" id="PF02734">
    <property type="entry name" value="Dak2"/>
    <property type="match status" value="1"/>
</dbReference>
<dbReference type="SUPFAM" id="SSF101473">
    <property type="entry name" value="DhaL-like"/>
    <property type="match status" value="1"/>
</dbReference>
<dbReference type="InterPro" id="IPR033470">
    <property type="entry name" value="FakA-like_C"/>
</dbReference>
<organism evidence="3 4">
    <name type="scientific">Salibacterium lacus</name>
    <dbReference type="NCBI Taxonomy" id="1898109"/>
    <lineage>
        <taxon>Bacteria</taxon>
        <taxon>Bacillati</taxon>
        <taxon>Bacillota</taxon>
        <taxon>Bacilli</taxon>
        <taxon>Bacillales</taxon>
        <taxon>Bacillaceae</taxon>
    </lineage>
</organism>
<dbReference type="EMBL" id="JBHUML010000002">
    <property type="protein sequence ID" value="MFD2704846.1"/>
    <property type="molecule type" value="Genomic_DNA"/>
</dbReference>
<feature type="domain" description="DhaL" evidence="2">
    <location>
        <begin position="9"/>
        <end position="199"/>
    </location>
</feature>
<dbReference type="Proteomes" id="UP001597520">
    <property type="component" value="Unassembled WGS sequence"/>
</dbReference>
<dbReference type="Pfam" id="PF21645">
    <property type="entry name" value="FakA-like_M"/>
    <property type="match status" value="1"/>
</dbReference>
<dbReference type="PANTHER" id="PTHR33434:SF4">
    <property type="entry name" value="PHOSPHATASE PROTEIN"/>
    <property type="match status" value="1"/>
</dbReference>
<protein>
    <submittedName>
        <fullName evidence="3">DAK2 domain-containing protein</fullName>
    </submittedName>
</protein>
<dbReference type="InterPro" id="IPR048394">
    <property type="entry name" value="FakA-like_M"/>
</dbReference>
<dbReference type="NCBIfam" id="TIGR03599">
    <property type="entry name" value="YloV"/>
    <property type="match status" value="1"/>
</dbReference>